<keyword evidence="7" id="KW-1185">Reference proteome</keyword>
<keyword evidence="2" id="KW-0255">Endonuclease</keyword>
<keyword evidence="1" id="KW-0540">Nuclease</keyword>
<dbReference type="Pfam" id="PF00565">
    <property type="entry name" value="SNase"/>
    <property type="match status" value="1"/>
</dbReference>
<dbReference type="PROSITE" id="PS50830">
    <property type="entry name" value="TNASE_3"/>
    <property type="match status" value="1"/>
</dbReference>
<keyword evidence="3" id="KW-0378">Hydrolase</keyword>
<dbReference type="AlphaFoldDB" id="A0A8J7CD17"/>
<gene>
    <name evidence="6" type="ORF">IHV25_02610</name>
</gene>
<dbReference type="InterPro" id="IPR035437">
    <property type="entry name" value="SNase_OB-fold_sf"/>
</dbReference>
<name>A0A8J7CD17_9PROT</name>
<sequence length="279" mass="30655">MYRMFVLIFCLGLVCAGLVRSGPAGAAADGADALSRVRDPAELPSIGRHRVTDVVDGDTVVLDTGREVRLVGIQAPKLPLGRKGFAEWPLAPESRQALVDLVDGRTVTLHAGGATEDRHGRILAHLVTDDGVWIQGEMISRGLARVYTFPDNRALTEALYGREADARAARAGIWALDWYAVRPPARLDSEIGTFQVVEGTVVSAARAGRTVYLNFGRDWRRDFTVSIPERLLERFSALGRDPLAWTGKTVRVRGWLREKNGPWIEVTHPEMIEGPITDP</sequence>
<evidence type="ECO:0000313" key="7">
    <source>
        <dbReference type="Proteomes" id="UP000631034"/>
    </source>
</evidence>
<keyword evidence="4" id="KW-0732">Signal</keyword>
<dbReference type="PANTHER" id="PTHR12302:SF3">
    <property type="entry name" value="SERINE_THREONINE-PROTEIN KINASE 31"/>
    <property type="match status" value="1"/>
</dbReference>
<evidence type="ECO:0000259" key="5">
    <source>
        <dbReference type="PROSITE" id="PS50830"/>
    </source>
</evidence>
<dbReference type="SUPFAM" id="SSF50199">
    <property type="entry name" value="Staphylococcal nuclease"/>
    <property type="match status" value="1"/>
</dbReference>
<dbReference type="Gene3D" id="2.40.50.90">
    <property type="match status" value="1"/>
</dbReference>
<dbReference type="PANTHER" id="PTHR12302">
    <property type="entry name" value="EBNA2 BINDING PROTEIN P100"/>
    <property type="match status" value="1"/>
</dbReference>
<dbReference type="EMBL" id="JACZHT010000001">
    <property type="protein sequence ID" value="MBE1236544.1"/>
    <property type="molecule type" value="Genomic_DNA"/>
</dbReference>
<dbReference type="GO" id="GO:0016787">
    <property type="term" value="F:hydrolase activity"/>
    <property type="evidence" value="ECO:0007669"/>
    <property type="project" value="UniProtKB-KW"/>
</dbReference>
<dbReference type="SMART" id="SM00318">
    <property type="entry name" value="SNc"/>
    <property type="match status" value="1"/>
</dbReference>
<dbReference type="GO" id="GO:0004519">
    <property type="term" value="F:endonuclease activity"/>
    <property type="evidence" value="ECO:0007669"/>
    <property type="project" value="UniProtKB-KW"/>
</dbReference>
<accession>A0A8J7CD17</accession>
<feature type="domain" description="TNase-like" evidence="5">
    <location>
        <begin position="45"/>
        <end position="176"/>
    </location>
</feature>
<evidence type="ECO:0000313" key="6">
    <source>
        <dbReference type="EMBL" id="MBE1236544.1"/>
    </source>
</evidence>
<dbReference type="RefSeq" id="WP_192533397.1">
    <property type="nucleotide sequence ID" value="NZ_JACZHT010000001.1"/>
</dbReference>
<reference evidence="6" key="1">
    <citation type="submission" date="2020-10" db="EMBL/GenBank/DDBJ databases">
        <title>Genome sequence of the unusual species of purple photosynthetic bacteria, Phaeovibrio sulfidiphilus DSM 23193, type strain.</title>
        <authorList>
            <person name="Kyndt J.A."/>
            <person name="Meyer T.E."/>
        </authorList>
    </citation>
    <scope>NUCLEOTIDE SEQUENCE</scope>
    <source>
        <strain evidence="6">DSM 23193</strain>
    </source>
</reference>
<evidence type="ECO:0000256" key="1">
    <source>
        <dbReference type="ARBA" id="ARBA00022722"/>
    </source>
</evidence>
<organism evidence="6 7">
    <name type="scientific">Phaeovibrio sulfidiphilus</name>
    <dbReference type="NCBI Taxonomy" id="1220600"/>
    <lineage>
        <taxon>Bacteria</taxon>
        <taxon>Pseudomonadati</taxon>
        <taxon>Pseudomonadota</taxon>
        <taxon>Alphaproteobacteria</taxon>
        <taxon>Rhodospirillales</taxon>
        <taxon>Rhodospirillaceae</taxon>
        <taxon>Phaeovibrio</taxon>
    </lineage>
</organism>
<dbReference type="InterPro" id="IPR016071">
    <property type="entry name" value="Staphylococal_nuclease_OB-fold"/>
</dbReference>
<feature type="signal peptide" evidence="4">
    <location>
        <begin position="1"/>
        <end position="26"/>
    </location>
</feature>
<dbReference type="Proteomes" id="UP000631034">
    <property type="component" value="Unassembled WGS sequence"/>
</dbReference>
<proteinExistence type="predicted"/>
<evidence type="ECO:0000256" key="3">
    <source>
        <dbReference type="ARBA" id="ARBA00022801"/>
    </source>
</evidence>
<feature type="chain" id="PRO_5035198120" evidence="4">
    <location>
        <begin position="27"/>
        <end position="279"/>
    </location>
</feature>
<protein>
    <submittedName>
        <fullName evidence="6">Thermonuclease family protein</fullName>
    </submittedName>
</protein>
<evidence type="ECO:0000256" key="4">
    <source>
        <dbReference type="SAM" id="SignalP"/>
    </source>
</evidence>
<comment type="caution">
    <text evidence="6">The sequence shown here is derived from an EMBL/GenBank/DDBJ whole genome shotgun (WGS) entry which is preliminary data.</text>
</comment>
<evidence type="ECO:0000256" key="2">
    <source>
        <dbReference type="ARBA" id="ARBA00022759"/>
    </source>
</evidence>